<evidence type="ECO:0000256" key="1">
    <source>
        <dbReference type="SAM" id="MobiDB-lite"/>
    </source>
</evidence>
<feature type="compositionally biased region" description="Low complexity" evidence="1">
    <location>
        <begin position="198"/>
        <end position="214"/>
    </location>
</feature>
<reference evidence="2" key="2">
    <citation type="submission" date="2020-09" db="EMBL/GenBank/DDBJ databases">
        <title>Reference genome assembly for Australian Ascochyta lentis isolate Al4.</title>
        <authorList>
            <person name="Lee R.C."/>
            <person name="Farfan-Caceres L.M."/>
            <person name="Debler J.W."/>
            <person name="Williams A.H."/>
            <person name="Henares B.M."/>
        </authorList>
    </citation>
    <scope>NUCLEOTIDE SEQUENCE</scope>
    <source>
        <strain evidence="2">Al4</strain>
    </source>
</reference>
<proteinExistence type="predicted"/>
<keyword evidence="3" id="KW-1185">Reference proteome</keyword>
<feature type="region of interest" description="Disordered" evidence="1">
    <location>
        <begin position="173"/>
        <end position="244"/>
    </location>
</feature>
<comment type="caution">
    <text evidence="2">The sequence shown here is derived from an EMBL/GenBank/DDBJ whole genome shotgun (WGS) entry which is preliminary data.</text>
</comment>
<feature type="compositionally biased region" description="Acidic residues" evidence="1">
    <location>
        <begin position="187"/>
        <end position="197"/>
    </location>
</feature>
<dbReference type="EMBL" id="RZGK01000011">
    <property type="protein sequence ID" value="KAF9695658.1"/>
    <property type="molecule type" value="Genomic_DNA"/>
</dbReference>
<evidence type="ECO:0000313" key="2">
    <source>
        <dbReference type="EMBL" id="KAF9695658.1"/>
    </source>
</evidence>
<sequence>MNLFLVSCNFTFTSSSFANKRSHFVASSSSEPPNQAFLSLTLYTCVSAILQHDFSTHEHINSKDKMPPKKEAPAADSGIAGYDLKETKLLAAAFLSSIGPDKVCPLYPIAWRANYSEALTDCQQYDYPLFAKLSGFTEGTLKKFWPPVKKKGIENHENFGKFLGGGSVAPANAPKAAAGKKRKAADDDAGADPEPSDAADVNDGKTSGKPAKAPAKGKGRGKKVKTEEKVKEEDDSADGGDGLSEFVFSENVVNWLESADRFAEGV</sequence>
<dbReference type="OrthoDB" id="3796455at2759"/>
<evidence type="ECO:0000313" key="3">
    <source>
        <dbReference type="Proteomes" id="UP000651452"/>
    </source>
</evidence>
<organism evidence="2 3">
    <name type="scientific">Ascochyta lentis</name>
    <dbReference type="NCBI Taxonomy" id="205686"/>
    <lineage>
        <taxon>Eukaryota</taxon>
        <taxon>Fungi</taxon>
        <taxon>Dikarya</taxon>
        <taxon>Ascomycota</taxon>
        <taxon>Pezizomycotina</taxon>
        <taxon>Dothideomycetes</taxon>
        <taxon>Pleosporomycetidae</taxon>
        <taxon>Pleosporales</taxon>
        <taxon>Pleosporineae</taxon>
        <taxon>Didymellaceae</taxon>
        <taxon>Ascochyta</taxon>
    </lineage>
</organism>
<name>A0A8H7J5C4_9PLEO</name>
<gene>
    <name evidence="2" type="ORF">EKO04_006501</name>
</gene>
<dbReference type="AlphaFoldDB" id="A0A8H7J5C4"/>
<reference evidence="2" key="1">
    <citation type="submission" date="2018-12" db="EMBL/GenBank/DDBJ databases">
        <authorList>
            <person name="Syme R.A."/>
            <person name="Farfan-Caceres L."/>
            <person name="Lichtenzveig J."/>
        </authorList>
    </citation>
    <scope>NUCLEOTIDE SEQUENCE</scope>
    <source>
        <strain evidence="2">Al4</strain>
    </source>
</reference>
<accession>A0A8H7J5C4</accession>
<dbReference type="Proteomes" id="UP000651452">
    <property type="component" value="Unassembled WGS sequence"/>
</dbReference>
<protein>
    <submittedName>
        <fullName evidence="2">Uncharacterized protein</fullName>
    </submittedName>
</protein>